<feature type="domain" description="TonB-dependent receptor-like beta-barrel" evidence="6">
    <location>
        <begin position="428"/>
        <end position="890"/>
    </location>
</feature>
<dbReference type="InterPro" id="IPR000531">
    <property type="entry name" value="Beta-barrel_TonB"/>
</dbReference>
<dbReference type="GO" id="GO:0009279">
    <property type="term" value="C:cell outer membrane"/>
    <property type="evidence" value="ECO:0007669"/>
    <property type="project" value="UniProtKB-SubCell"/>
</dbReference>
<organism evidence="8 9">
    <name type="scientific">Saccharophagus degradans</name>
    <dbReference type="NCBI Taxonomy" id="86304"/>
    <lineage>
        <taxon>Bacteria</taxon>
        <taxon>Pseudomonadati</taxon>
        <taxon>Pseudomonadota</taxon>
        <taxon>Gammaproteobacteria</taxon>
        <taxon>Cellvibrionales</taxon>
        <taxon>Cellvibrionaceae</taxon>
        <taxon>Saccharophagus</taxon>
    </lineage>
</organism>
<protein>
    <submittedName>
        <fullName evidence="8">TonB-dependent receptor</fullName>
    </submittedName>
</protein>
<evidence type="ECO:0000313" key="9">
    <source>
        <dbReference type="Proteomes" id="UP001169760"/>
    </source>
</evidence>
<dbReference type="InterPro" id="IPR010104">
    <property type="entry name" value="TonB_rcpt_bac"/>
</dbReference>
<feature type="chain" id="PRO_5043913993" evidence="5">
    <location>
        <begin position="28"/>
        <end position="923"/>
    </location>
</feature>
<dbReference type="Proteomes" id="UP001169760">
    <property type="component" value="Unassembled WGS sequence"/>
</dbReference>
<dbReference type="RefSeq" id="WP_303492799.1">
    <property type="nucleotide sequence ID" value="NZ_JAUOPB010000007.1"/>
</dbReference>
<proteinExistence type="inferred from homology"/>
<name>A0AAW7X6R1_9GAMM</name>
<gene>
    <name evidence="8" type="ORF">Q4521_10860</name>
</gene>
<comment type="caution">
    <text evidence="8">The sequence shown here is derived from an EMBL/GenBank/DDBJ whole genome shotgun (WGS) entry which is preliminary data.</text>
</comment>
<evidence type="ECO:0000256" key="2">
    <source>
        <dbReference type="ARBA" id="ARBA00023136"/>
    </source>
</evidence>
<dbReference type="EMBL" id="JAUOPB010000007">
    <property type="protein sequence ID" value="MDO6422975.1"/>
    <property type="molecule type" value="Genomic_DNA"/>
</dbReference>
<comment type="subcellular location">
    <subcellularLocation>
        <location evidence="1 4">Cell outer membrane</location>
    </subcellularLocation>
</comment>
<dbReference type="CDD" id="cd01347">
    <property type="entry name" value="ligand_gated_channel"/>
    <property type="match status" value="1"/>
</dbReference>
<evidence type="ECO:0000259" key="7">
    <source>
        <dbReference type="Pfam" id="PF07715"/>
    </source>
</evidence>
<keyword evidence="2 4" id="KW-0472">Membrane</keyword>
<dbReference type="SUPFAM" id="SSF56935">
    <property type="entry name" value="Porins"/>
    <property type="match status" value="1"/>
</dbReference>
<keyword evidence="5" id="KW-0732">Signal</keyword>
<feature type="domain" description="TonB-dependent receptor plug" evidence="7">
    <location>
        <begin position="56"/>
        <end position="161"/>
    </location>
</feature>
<dbReference type="Pfam" id="PF00593">
    <property type="entry name" value="TonB_dep_Rec_b-barrel"/>
    <property type="match status" value="1"/>
</dbReference>
<evidence type="ECO:0000256" key="3">
    <source>
        <dbReference type="ARBA" id="ARBA00023237"/>
    </source>
</evidence>
<dbReference type="PANTHER" id="PTHR40980">
    <property type="entry name" value="PLUG DOMAIN-CONTAINING PROTEIN"/>
    <property type="match status" value="1"/>
</dbReference>
<dbReference type="Pfam" id="PF07715">
    <property type="entry name" value="Plug"/>
    <property type="match status" value="1"/>
</dbReference>
<evidence type="ECO:0000256" key="5">
    <source>
        <dbReference type="SAM" id="SignalP"/>
    </source>
</evidence>
<dbReference type="AlphaFoldDB" id="A0AAW7X6R1"/>
<dbReference type="NCBIfam" id="TIGR01782">
    <property type="entry name" value="TonB-Xanth-Caul"/>
    <property type="match status" value="1"/>
</dbReference>
<feature type="signal peptide" evidence="5">
    <location>
        <begin position="1"/>
        <end position="27"/>
    </location>
</feature>
<keyword evidence="3" id="KW-0998">Cell outer membrane</keyword>
<evidence type="ECO:0000256" key="4">
    <source>
        <dbReference type="RuleBase" id="RU003357"/>
    </source>
</evidence>
<comment type="similarity">
    <text evidence="4">Belongs to the TonB-dependent receptor family.</text>
</comment>
<reference evidence="8" key="1">
    <citation type="submission" date="2023-07" db="EMBL/GenBank/DDBJ databases">
        <title>Genome content predicts the carbon catabolic preferences of heterotrophic bacteria.</title>
        <authorList>
            <person name="Gralka M."/>
        </authorList>
    </citation>
    <scope>NUCLEOTIDE SEQUENCE</scope>
    <source>
        <strain evidence="8">I3M17_2</strain>
    </source>
</reference>
<accession>A0AAW7X6R1</accession>
<dbReference type="InterPro" id="IPR012910">
    <property type="entry name" value="Plug_dom"/>
</dbReference>
<dbReference type="PANTHER" id="PTHR40980:SF3">
    <property type="entry name" value="TONB-DEPENDENT RECEPTOR-LIKE BETA-BARREL DOMAIN-CONTAINING PROTEIN"/>
    <property type="match status" value="1"/>
</dbReference>
<evidence type="ECO:0000256" key="1">
    <source>
        <dbReference type="ARBA" id="ARBA00004442"/>
    </source>
</evidence>
<dbReference type="Gene3D" id="2.170.130.10">
    <property type="entry name" value="TonB-dependent receptor, plug domain"/>
    <property type="match status" value="1"/>
</dbReference>
<evidence type="ECO:0000259" key="6">
    <source>
        <dbReference type="Pfam" id="PF00593"/>
    </source>
</evidence>
<dbReference type="InterPro" id="IPR037066">
    <property type="entry name" value="Plug_dom_sf"/>
</dbReference>
<sequence>MTSFQTPFKRNIMSASVIAAVSMGAQAQTTQPNEIILEDVIVTGIRASLTGAMDIKRDATGVVDAISAEDIGKFPDTNLAESLQRITGVAIDRSNNEGNQVTVRGFGPSFNLVMLNGRQMPNSSALSSTAVSRSFNFREIAAESVSRVEVYKTGKAHVPSGGLGATINLQTAKPFDFDGFTLLGSTKGIIESNASGGNNVTPEVSGMVSQIFGDDSFGILASFSHAQRDFHVDRIGTANGWSQNYPAQSNPDTSAINTDLNPSLTTWRVATVDLDNANYERTRQNGQIVLQYFPDDDFSASVDYTMSRFEENGQMNRMSFWFDDVETGKADANGTIINPARSNDELNFWAWEYGFTTENDSFGLNIDWAATETIKLVLDAHSSKSHSNPGAQPAERIANLKNPFGDAAPVHISADFSGKLPTVAYDDSALAGGAYSPENIEADLYQERGNEVENTVDQIQFSGEWINPNESVLRQINFGFASITNSVDTLSIHSSNFSLGNGAVDISDLDLTFSPGDIGYEFVPNYSANQFLNLVEEQGLKNPTTLDENGIEESISALYLSLDFETDIRDMLLRTNIGVRYETTKVNTYSKGKPVIGFNWVSPLELAKIVADEAVTRTADADYNHVLPNLDISLDIVEDVIARLSYSTTIARSNIDAMYPNVTYYSHQPNGPFTASQGNAALLPFDSANLDFSLEWYYADGSYISGGYFSKNVDNFLAAGQELQTIIGPEGPLTNPSANPRPGCPAGSVSDPVEACTSQPSDPEIIWGIATPKNTDESLVDGWELNVQHMFGQSGFGAILNYTTVDSDDRYDVYAIENGLALQGLSDTANLVAFYEKNGLQLRVAYNWRDKFLLASGPEPTFTAAYSQVDFNASYDINENLTVFIEGLNLTDEATHRYGRWENQLKDYEQYGQRYALGIRAKL</sequence>
<dbReference type="InterPro" id="IPR036942">
    <property type="entry name" value="Beta-barrel_TonB_sf"/>
</dbReference>
<evidence type="ECO:0000313" key="8">
    <source>
        <dbReference type="EMBL" id="MDO6422975.1"/>
    </source>
</evidence>
<dbReference type="Gene3D" id="2.40.170.20">
    <property type="entry name" value="TonB-dependent receptor, beta-barrel domain"/>
    <property type="match status" value="1"/>
</dbReference>
<keyword evidence="8" id="KW-0675">Receptor</keyword>
<keyword evidence="4" id="KW-0798">TonB box</keyword>